<keyword evidence="2" id="KW-1185">Reference proteome</keyword>
<evidence type="ECO:0000313" key="2">
    <source>
        <dbReference type="Proteomes" id="UP000593577"/>
    </source>
</evidence>
<protein>
    <submittedName>
        <fullName evidence="1">Uncharacterized protein</fullName>
    </submittedName>
</protein>
<accession>A0A7J8XPD1</accession>
<evidence type="ECO:0000313" key="1">
    <source>
        <dbReference type="EMBL" id="MBA0689191.1"/>
    </source>
</evidence>
<dbReference type="Proteomes" id="UP000593577">
    <property type="component" value="Unassembled WGS sequence"/>
</dbReference>
<organism evidence="1 2">
    <name type="scientific">Gossypium aridum</name>
    <name type="common">American cotton</name>
    <name type="synonym">Erioxylum aridum</name>
    <dbReference type="NCBI Taxonomy" id="34290"/>
    <lineage>
        <taxon>Eukaryota</taxon>
        <taxon>Viridiplantae</taxon>
        <taxon>Streptophyta</taxon>
        <taxon>Embryophyta</taxon>
        <taxon>Tracheophyta</taxon>
        <taxon>Spermatophyta</taxon>
        <taxon>Magnoliopsida</taxon>
        <taxon>eudicotyledons</taxon>
        <taxon>Gunneridae</taxon>
        <taxon>Pentapetalae</taxon>
        <taxon>rosids</taxon>
        <taxon>malvids</taxon>
        <taxon>Malvales</taxon>
        <taxon>Malvaceae</taxon>
        <taxon>Malvoideae</taxon>
        <taxon>Gossypium</taxon>
    </lineage>
</organism>
<proteinExistence type="predicted"/>
<dbReference type="EMBL" id="JABFAA010000008">
    <property type="protein sequence ID" value="MBA0689191.1"/>
    <property type="molecule type" value="Genomic_DNA"/>
</dbReference>
<name>A0A7J8XPD1_GOSAI</name>
<sequence>MVADQFPSAVSLTLFASIWCNKAIPDSIHRLF</sequence>
<reference evidence="1 2" key="1">
    <citation type="journal article" date="2019" name="Genome Biol. Evol.">
        <title>Insights into the evolution of the New World diploid cottons (Gossypium, subgenus Houzingenia) based on genome sequencing.</title>
        <authorList>
            <person name="Grover C.E."/>
            <person name="Arick M.A. 2nd"/>
            <person name="Thrash A."/>
            <person name="Conover J.L."/>
            <person name="Sanders W.S."/>
            <person name="Peterson D.G."/>
            <person name="Frelichowski J.E."/>
            <person name="Scheffler J.A."/>
            <person name="Scheffler B.E."/>
            <person name="Wendel J.F."/>
        </authorList>
    </citation>
    <scope>NUCLEOTIDE SEQUENCE [LARGE SCALE GENOMIC DNA]</scope>
    <source>
        <strain evidence="1">185</strain>
        <tissue evidence="1">Leaf</tissue>
    </source>
</reference>
<comment type="caution">
    <text evidence="1">The sequence shown here is derived from an EMBL/GenBank/DDBJ whole genome shotgun (WGS) entry which is preliminary data.</text>
</comment>
<dbReference type="AlphaFoldDB" id="A0A7J8XPD1"/>
<gene>
    <name evidence="1" type="ORF">Goari_006927</name>
</gene>